<evidence type="ECO:0000313" key="3">
    <source>
        <dbReference type="EMBL" id="PWJ52681.1"/>
    </source>
</evidence>
<gene>
    <name evidence="3" type="ORF">BXY45_11852</name>
</gene>
<dbReference type="RefSeq" id="WP_109775173.1">
    <property type="nucleotide sequence ID" value="NZ_QGDQ01000018.1"/>
</dbReference>
<keyword evidence="2" id="KW-1133">Transmembrane helix</keyword>
<keyword evidence="2" id="KW-0812">Transmembrane</keyword>
<dbReference type="Proteomes" id="UP000245469">
    <property type="component" value="Unassembled WGS sequence"/>
</dbReference>
<feature type="compositionally biased region" description="Acidic residues" evidence="1">
    <location>
        <begin position="10"/>
        <end position="24"/>
    </location>
</feature>
<evidence type="ECO:0000256" key="1">
    <source>
        <dbReference type="SAM" id="MobiDB-lite"/>
    </source>
</evidence>
<proteinExistence type="predicted"/>
<comment type="caution">
    <text evidence="3">The sequence shown here is derived from an EMBL/GenBank/DDBJ whole genome shotgun (WGS) entry which is preliminary data.</text>
</comment>
<protein>
    <submittedName>
        <fullName evidence="3">Uncharacterized protein</fullName>
    </submittedName>
</protein>
<keyword evidence="4" id="KW-1185">Reference proteome</keyword>
<organism evidence="3 4">
    <name type="scientific">Quadrisphaera granulorum</name>
    <dbReference type="NCBI Taxonomy" id="317664"/>
    <lineage>
        <taxon>Bacteria</taxon>
        <taxon>Bacillati</taxon>
        <taxon>Actinomycetota</taxon>
        <taxon>Actinomycetes</taxon>
        <taxon>Kineosporiales</taxon>
        <taxon>Kineosporiaceae</taxon>
        <taxon>Quadrisphaera</taxon>
    </lineage>
</organism>
<evidence type="ECO:0000313" key="4">
    <source>
        <dbReference type="Proteomes" id="UP000245469"/>
    </source>
</evidence>
<dbReference type="AlphaFoldDB" id="A0A316A467"/>
<dbReference type="InterPro" id="IPR006311">
    <property type="entry name" value="TAT_signal"/>
</dbReference>
<feature type="transmembrane region" description="Helical" evidence="2">
    <location>
        <begin position="34"/>
        <end position="55"/>
    </location>
</feature>
<evidence type="ECO:0000256" key="2">
    <source>
        <dbReference type="SAM" id="Phobius"/>
    </source>
</evidence>
<sequence>MTTDWARDLDDLDDEGDDHDDDGERPDGVRRRRFVLAGALVGAALLGAVLGTVHANARAEQTERALRLDSALRTGAVGLDGDLATVGAERLATLSVPLANISATTVTAELVAVDAPHLGPLRVPGGEGGGLSAVALAPGSSLPVTATAAVRCEEVPEPDPFDRLRPGALTPAAVVVDVVSADDHVRRGVRLALTDDEALQLAEALSSACHPLS</sequence>
<dbReference type="EMBL" id="QGDQ01000018">
    <property type="protein sequence ID" value="PWJ52681.1"/>
    <property type="molecule type" value="Genomic_DNA"/>
</dbReference>
<keyword evidence="2" id="KW-0472">Membrane</keyword>
<accession>A0A316A467</accession>
<reference evidence="3 4" key="1">
    <citation type="submission" date="2018-03" db="EMBL/GenBank/DDBJ databases">
        <title>Genomic Encyclopedia of Archaeal and Bacterial Type Strains, Phase II (KMG-II): from individual species to whole genera.</title>
        <authorList>
            <person name="Goeker M."/>
        </authorList>
    </citation>
    <scope>NUCLEOTIDE SEQUENCE [LARGE SCALE GENOMIC DNA]</scope>
    <source>
        <strain evidence="3 4">DSM 44889</strain>
    </source>
</reference>
<dbReference type="PROSITE" id="PS51318">
    <property type="entry name" value="TAT"/>
    <property type="match status" value="1"/>
</dbReference>
<name>A0A316A467_9ACTN</name>
<feature type="region of interest" description="Disordered" evidence="1">
    <location>
        <begin position="1"/>
        <end position="27"/>
    </location>
</feature>